<dbReference type="Gene3D" id="2.40.160.10">
    <property type="entry name" value="Porin"/>
    <property type="match status" value="1"/>
</dbReference>
<dbReference type="InterPro" id="IPR023614">
    <property type="entry name" value="Porin_dom_sf"/>
</dbReference>
<evidence type="ECO:0008006" key="4">
    <source>
        <dbReference type="Google" id="ProtNLM"/>
    </source>
</evidence>
<dbReference type="STRING" id="1334022.SAMN04487907_106107"/>
<organism evidence="2 3">
    <name type="scientific">Zunongwangia mangrovi</name>
    <dbReference type="NCBI Taxonomy" id="1334022"/>
    <lineage>
        <taxon>Bacteria</taxon>
        <taxon>Pseudomonadati</taxon>
        <taxon>Bacteroidota</taxon>
        <taxon>Flavobacteriia</taxon>
        <taxon>Flavobacteriales</taxon>
        <taxon>Flavobacteriaceae</taxon>
        <taxon>Zunongwangia</taxon>
    </lineage>
</organism>
<dbReference type="EMBL" id="FOKV01000006">
    <property type="protein sequence ID" value="SFC62816.1"/>
    <property type="molecule type" value="Genomic_DNA"/>
</dbReference>
<reference evidence="3" key="1">
    <citation type="submission" date="2016-10" db="EMBL/GenBank/DDBJ databases">
        <authorList>
            <person name="Varghese N."/>
            <person name="Submissions S."/>
        </authorList>
    </citation>
    <scope>NUCLEOTIDE SEQUENCE [LARGE SCALE GENOMIC DNA]</scope>
    <source>
        <strain evidence="3">DSM 24499</strain>
    </source>
</reference>
<dbReference type="SUPFAM" id="SSF56935">
    <property type="entry name" value="Porins"/>
    <property type="match status" value="1"/>
</dbReference>
<sequence>MTKTLPLRSYQFFLSIIFLLFSAPLLAQDEGEEEKPKLTLGGALRFNYNLSSWKDGQKDRGGDFGYDMFRINAVGTYKNIFLNVEYRLYSEAFGGGFLKQGWMGYKFNEEDQIQVGLTQVPFGLQQYNSHNWFFNLTYYVGLEDDHDMGIKYIHDSERIQYQLAFFKNAEELQFGSTSEIDPSRYSYDIAGRNKEINQFNGKFIYKLGKDRNHQLGTSVQYGGIYNLDTKETGDHHGFAFHYEYLGEKWNVKAQGMIVDHNPITPDTISDNVLQFGAYGGTYGVAADFNLYSLAVSRSIPVEIGPISNLEFYNDFGFMDKAEDDFEDSFMNVTGVLITAGKVYTYIDYAAGYNHSWLGGNYVDDFSAGNPDAKWEARFNINIGYYF</sequence>
<evidence type="ECO:0000313" key="2">
    <source>
        <dbReference type="EMBL" id="SFC62816.1"/>
    </source>
</evidence>
<dbReference type="Proteomes" id="UP000199438">
    <property type="component" value="Unassembled WGS sequence"/>
</dbReference>
<protein>
    <recommendedName>
        <fullName evidence="4">Phosphate-selective porin O and P</fullName>
    </recommendedName>
</protein>
<evidence type="ECO:0000313" key="3">
    <source>
        <dbReference type="Proteomes" id="UP000199438"/>
    </source>
</evidence>
<accession>A0A1I1KPN1</accession>
<gene>
    <name evidence="2" type="ORF">SAMN04487907_106107</name>
</gene>
<feature type="chain" id="PRO_5011789999" description="Phosphate-selective porin O and P" evidence="1">
    <location>
        <begin position="28"/>
        <end position="386"/>
    </location>
</feature>
<keyword evidence="3" id="KW-1185">Reference proteome</keyword>
<feature type="signal peptide" evidence="1">
    <location>
        <begin position="1"/>
        <end position="27"/>
    </location>
</feature>
<dbReference type="OrthoDB" id="625456at2"/>
<keyword evidence="1" id="KW-0732">Signal</keyword>
<evidence type="ECO:0000256" key="1">
    <source>
        <dbReference type="SAM" id="SignalP"/>
    </source>
</evidence>
<dbReference type="AlphaFoldDB" id="A0A1I1KPN1"/>
<dbReference type="RefSeq" id="WP_092543487.1">
    <property type="nucleotide sequence ID" value="NZ_FOKV01000006.1"/>
</dbReference>
<proteinExistence type="predicted"/>
<name>A0A1I1KPN1_9FLAO</name>